<dbReference type="InterPro" id="IPR010920">
    <property type="entry name" value="LSM_dom_sf"/>
</dbReference>
<dbReference type="InterPro" id="IPR018247">
    <property type="entry name" value="EF_Hand_1_Ca_BS"/>
</dbReference>
<dbReference type="PROSITE" id="PS50222">
    <property type="entry name" value="EF_HAND_2"/>
    <property type="match status" value="1"/>
</dbReference>
<feature type="domain" description="EF-hand" evidence="4">
    <location>
        <begin position="638"/>
        <end position="673"/>
    </location>
</feature>
<protein>
    <recommendedName>
        <fullName evidence="4">EF-hand domain-containing protein</fullName>
    </recommendedName>
</protein>
<dbReference type="OrthoDB" id="544685at2759"/>
<dbReference type="InterPro" id="IPR011992">
    <property type="entry name" value="EF-hand-dom_pair"/>
</dbReference>
<feature type="compositionally biased region" description="Polar residues" evidence="2">
    <location>
        <begin position="38"/>
        <end position="58"/>
    </location>
</feature>
<dbReference type="PROSITE" id="PS00018">
    <property type="entry name" value="EF_HAND_1"/>
    <property type="match status" value="1"/>
</dbReference>
<evidence type="ECO:0000259" key="4">
    <source>
        <dbReference type="PROSITE" id="PS50222"/>
    </source>
</evidence>
<feature type="region of interest" description="Disordered" evidence="2">
    <location>
        <begin position="1"/>
        <end position="134"/>
    </location>
</feature>
<keyword evidence="1" id="KW-0106">Calcium</keyword>
<organism evidence="5 6">
    <name type="scientific">Cronartium quercuum f. sp. fusiforme G11</name>
    <dbReference type="NCBI Taxonomy" id="708437"/>
    <lineage>
        <taxon>Eukaryota</taxon>
        <taxon>Fungi</taxon>
        <taxon>Dikarya</taxon>
        <taxon>Basidiomycota</taxon>
        <taxon>Pucciniomycotina</taxon>
        <taxon>Pucciniomycetes</taxon>
        <taxon>Pucciniales</taxon>
        <taxon>Coleosporiaceae</taxon>
        <taxon>Cronartium</taxon>
    </lineage>
</organism>
<gene>
    <name evidence="5" type="ORF">CROQUDRAFT_35926</name>
</gene>
<dbReference type="PANTHER" id="PTHR31323">
    <property type="entry name" value="MECHANOSENSITIVE ION CHANNEL PROTEIN MSY2"/>
    <property type="match status" value="1"/>
</dbReference>
<feature type="region of interest" description="Disordered" evidence="2">
    <location>
        <begin position="928"/>
        <end position="992"/>
    </location>
</feature>
<feature type="compositionally biased region" description="Polar residues" evidence="2">
    <location>
        <begin position="111"/>
        <end position="130"/>
    </location>
</feature>
<feature type="compositionally biased region" description="Basic residues" evidence="2">
    <location>
        <begin position="976"/>
        <end position="992"/>
    </location>
</feature>
<dbReference type="EMBL" id="MU167210">
    <property type="protein sequence ID" value="KAG0152027.1"/>
    <property type="molecule type" value="Genomic_DNA"/>
</dbReference>
<feature type="transmembrane region" description="Helical" evidence="3">
    <location>
        <begin position="694"/>
        <end position="713"/>
    </location>
</feature>
<dbReference type="Pfam" id="PF25886">
    <property type="entry name" value="Msy1"/>
    <property type="match status" value="1"/>
</dbReference>
<keyword evidence="3" id="KW-1133">Transmembrane helix</keyword>
<name>A0A9P6NX55_9BASI</name>
<feature type="compositionally biased region" description="Acidic residues" evidence="2">
    <location>
        <begin position="208"/>
        <end position="224"/>
    </location>
</feature>
<feature type="compositionally biased region" description="Basic and acidic residues" evidence="2">
    <location>
        <begin position="498"/>
        <end position="511"/>
    </location>
</feature>
<feature type="compositionally biased region" description="Polar residues" evidence="2">
    <location>
        <begin position="82"/>
        <end position="92"/>
    </location>
</feature>
<feature type="region of interest" description="Disordered" evidence="2">
    <location>
        <begin position="190"/>
        <end position="224"/>
    </location>
</feature>
<dbReference type="InterPro" id="IPR002048">
    <property type="entry name" value="EF_hand_dom"/>
</dbReference>
<sequence>MASSPPSSPEVLRTESQPLYPRRPLTSATPETTHHTQTRPSPASSRTDLPSHSGSEVSSPVYYSHSAVSAHSTMPPPPEYLSRSQWNRTSAESPPPVGPSYNSDRFETVAGLTSSFSPDPSGPNHQNYASSVEIKIETLPNSPLQRSYQLSAPEPDHGSYSAHTCGITDSSHGKPSDAQAKRLIESLAAEGSLESGEASRPRHLADDEHTDSDNEAQNFDDYDWENDDDLEGDVRFDDLNHHQEGQHQHHRRRTLARRLSPYNVIKYLITTFIGHIFLSIALIIPPLVLRFDGYYQTGESDSDVHSRYVYDNVAAWTYWISYNLLASWAIHFLVELTPRVLISLVAVVWGDVHEGIKSYIEIIHAAKAWLKAIVYAAMISSAEEESRASYTNALKLVVELFFFFVLVLSIEKLVLLSISMSFHRVAYSDRIQKVTRSLAVIDILQDYRPKRKTLPGNGMNSRRASGDILTFKTLSAQFTSPLRKTQEQKQSPLSPLAEPKKRGWWKGEKQAHQRSTNVEMSERPEGASRTIPNSDHPYQFQNPSAPDLISQSNPNPALKRRNSQTTFALIARRGASAAKIARAAMKDPVAVVGKKSGLALDINNPTEARKLARRIFFSFRGSANRNYLVPSDFYPAFPTERLAKEAFSIFDSDGNGDISRTEVKNEIFRVYKERRALAQSLQDVGHAIGRLDSILLGLGAIIFLFIVLSVVGIDFSKTLTSASTILIALAFVFKETAANVFDSIILLFCSHPLDTGDRIVIQNDAGVDEILTVKQMGLLSTVFVRWDGTEWFAPNAVLGKKFIINLRRSTNQFENATVQFGWDTPLEKIDELEEKLNYWLQTDEQRRFEPGTAAVIQQLVNQQYIEITFGMVHRENWQDWGGRWNRRTAFHAAINYYSRQLGITFYGSEQPVEMRDLGPMKQLFMEEEDVEEIADEKKENRLSDREGSPTPGEPVPEVRIPEVFGFSPPPESGTGMRKRKRMSKKKAMCGDS</sequence>
<dbReference type="GO" id="GO:0006874">
    <property type="term" value="P:intracellular calcium ion homeostasis"/>
    <property type="evidence" value="ECO:0007669"/>
    <property type="project" value="TreeGrafter"/>
</dbReference>
<feature type="region of interest" description="Disordered" evidence="2">
    <location>
        <begin position="480"/>
        <end position="559"/>
    </location>
</feature>
<feature type="region of interest" description="Disordered" evidence="2">
    <location>
        <begin position="146"/>
        <end position="178"/>
    </location>
</feature>
<dbReference type="Pfam" id="PF00924">
    <property type="entry name" value="MS_channel_2nd"/>
    <property type="match status" value="1"/>
</dbReference>
<keyword evidence="3" id="KW-0472">Membrane</keyword>
<dbReference type="AlphaFoldDB" id="A0A9P6NX55"/>
<dbReference type="SUPFAM" id="SSF50182">
    <property type="entry name" value="Sm-like ribonucleoproteins"/>
    <property type="match status" value="1"/>
</dbReference>
<dbReference type="SUPFAM" id="SSF47473">
    <property type="entry name" value="EF-hand"/>
    <property type="match status" value="1"/>
</dbReference>
<feature type="transmembrane region" description="Helical" evidence="3">
    <location>
        <begin position="400"/>
        <end position="422"/>
    </location>
</feature>
<dbReference type="InterPro" id="IPR058650">
    <property type="entry name" value="Msy1/2-like"/>
</dbReference>
<dbReference type="Gene3D" id="1.10.287.1260">
    <property type="match status" value="1"/>
</dbReference>
<feature type="compositionally biased region" description="Polar residues" evidence="2">
    <location>
        <begin position="480"/>
        <end position="493"/>
    </location>
</feature>
<dbReference type="GO" id="GO:0005262">
    <property type="term" value="F:calcium channel activity"/>
    <property type="evidence" value="ECO:0007669"/>
    <property type="project" value="TreeGrafter"/>
</dbReference>
<feature type="compositionally biased region" description="Polar residues" evidence="2">
    <location>
        <begin position="539"/>
        <end position="555"/>
    </location>
</feature>
<evidence type="ECO:0000256" key="2">
    <source>
        <dbReference type="SAM" id="MobiDB-lite"/>
    </source>
</evidence>
<comment type="caution">
    <text evidence="5">The sequence shown here is derived from an EMBL/GenBank/DDBJ whole genome shotgun (WGS) entry which is preliminary data.</text>
</comment>
<dbReference type="InterPro" id="IPR006685">
    <property type="entry name" value="MscS_channel_2nd"/>
</dbReference>
<evidence type="ECO:0000256" key="1">
    <source>
        <dbReference type="ARBA" id="ARBA00022837"/>
    </source>
</evidence>
<dbReference type="GO" id="GO:0016020">
    <property type="term" value="C:membrane"/>
    <property type="evidence" value="ECO:0007669"/>
    <property type="project" value="InterPro"/>
</dbReference>
<feature type="transmembrane region" description="Helical" evidence="3">
    <location>
        <begin position="267"/>
        <end position="288"/>
    </location>
</feature>
<evidence type="ECO:0000313" key="6">
    <source>
        <dbReference type="Proteomes" id="UP000886653"/>
    </source>
</evidence>
<feature type="compositionally biased region" description="Basic and acidic residues" evidence="2">
    <location>
        <begin position="935"/>
        <end position="947"/>
    </location>
</feature>
<dbReference type="Proteomes" id="UP000886653">
    <property type="component" value="Unassembled WGS sequence"/>
</dbReference>
<evidence type="ECO:0000256" key="3">
    <source>
        <dbReference type="SAM" id="Phobius"/>
    </source>
</evidence>
<evidence type="ECO:0000313" key="5">
    <source>
        <dbReference type="EMBL" id="KAG0152027.1"/>
    </source>
</evidence>
<dbReference type="PANTHER" id="PTHR31323:SF1">
    <property type="entry name" value="MECHANOSENSITIVE ION CHANNEL PROTEIN"/>
    <property type="match status" value="1"/>
</dbReference>
<keyword evidence="3" id="KW-0812">Transmembrane</keyword>
<feature type="compositionally biased region" description="Basic and acidic residues" evidence="2">
    <location>
        <begin position="197"/>
        <end position="207"/>
    </location>
</feature>
<accession>A0A9P6NX55</accession>
<proteinExistence type="predicted"/>
<keyword evidence="6" id="KW-1185">Reference proteome</keyword>
<reference evidence="5" key="1">
    <citation type="submission" date="2013-11" db="EMBL/GenBank/DDBJ databases">
        <title>Genome sequence of the fusiform rust pathogen reveals effectors for host alternation and coevolution with pine.</title>
        <authorList>
            <consortium name="DOE Joint Genome Institute"/>
            <person name="Smith K."/>
            <person name="Pendleton A."/>
            <person name="Kubisiak T."/>
            <person name="Anderson C."/>
            <person name="Salamov A."/>
            <person name="Aerts A."/>
            <person name="Riley R."/>
            <person name="Clum A."/>
            <person name="Lindquist E."/>
            <person name="Ence D."/>
            <person name="Campbell M."/>
            <person name="Kronenberg Z."/>
            <person name="Feau N."/>
            <person name="Dhillon B."/>
            <person name="Hamelin R."/>
            <person name="Burleigh J."/>
            <person name="Smith J."/>
            <person name="Yandell M."/>
            <person name="Nelson C."/>
            <person name="Grigoriev I."/>
            <person name="Davis J."/>
        </authorList>
    </citation>
    <scope>NUCLEOTIDE SEQUENCE</scope>
    <source>
        <strain evidence="5">G11</strain>
    </source>
</reference>
<dbReference type="GO" id="GO:0005509">
    <property type="term" value="F:calcium ion binding"/>
    <property type="evidence" value="ECO:0007669"/>
    <property type="project" value="InterPro"/>
</dbReference>